<feature type="DNA-binding region" description="H-T-H motif" evidence="2">
    <location>
        <begin position="51"/>
        <end position="70"/>
    </location>
</feature>
<name>A0A4R8XM01_9MICO</name>
<evidence type="ECO:0000256" key="1">
    <source>
        <dbReference type="ARBA" id="ARBA00023125"/>
    </source>
</evidence>
<reference evidence="4 5" key="1">
    <citation type="submission" date="2019-03" db="EMBL/GenBank/DDBJ databases">
        <title>Genomics of glacier-inhabiting Cryobacterium strains.</title>
        <authorList>
            <person name="Liu Q."/>
            <person name="Xin Y.-H."/>
        </authorList>
    </citation>
    <scope>NUCLEOTIDE SEQUENCE [LARGE SCALE GENOMIC DNA]</scope>
    <source>
        <strain evidence="4 5">TMT2-48-2</strain>
    </source>
</reference>
<dbReference type="OrthoDB" id="9816320at2"/>
<dbReference type="Pfam" id="PF00440">
    <property type="entry name" value="TetR_N"/>
    <property type="match status" value="1"/>
</dbReference>
<dbReference type="PANTHER" id="PTHR30055">
    <property type="entry name" value="HTH-TYPE TRANSCRIPTIONAL REGULATOR RUTR"/>
    <property type="match status" value="1"/>
</dbReference>
<keyword evidence="5" id="KW-1185">Reference proteome</keyword>
<evidence type="ECO:0000313" key="4">
    <source>
        <dbReference type="EMBL" id="TFC79698.1"/>
    </source>
</evidence>
<dbReference type="InterPro" id="IPR041674">
    <property type="entry name" value="TetR_C_22"/>
</dbReference>
<evidence type="ECO:0000313" key="5">
    <source>
        <dbReference type="Proteomes" id="UP000298433"/>
    </source>
</evidence>
<dbReference type="InterPro" id="IPR009057">
    <property type="entry name" value="Homeodomain-like_sf"/>
</dbReference>
<dbReference type="EMBL" id="SOGN01000044">
    <property type="protein sequence ID" value="TFC79698.1"/>
    <property type="molecule type" value="Genomic_DNA"/>
</dbReference>
<dbReference type="InterPro" id="IPR050109">
    <property type="entry name" value="HTH-type_TetR-like_transc_reg"/>
</dbReference>
<evidence type="ECO:0000259" key="3">
    <source>
        <dbReference type="PROSITE" id="PS50977"/>
    </source>
</evidence>
<keyword evidence="1 2" id="KW-0238">DNA-binding</keyword>
<dbReference type="AlphaFoldDB" id="A0A4R8XM01"/>
<dbReference type="Gene3D" id="1.10.357.10">
    <property type="entry name" value="Tetracycline Repressor, domain 2"/>
    <property type="match status" value="1"/>
</dbReference>
<dbReference type="Pfam" id="PF17928">
    <property type="entry name" value="TetR_C_22"/>
    <property type="match status" value="1"/>
</dbReference>
<dbReference type="PANTHER" id="PTHR30055:SF226">
    <property type="entry name" value="HTH-TYPE TRANSCRIPTIONAL REGULATOR PKSA"/>
    <property type="match status" value="1"/>
</dbReference>
<dbReference type="Proteomes" id="UP000298433">
    <property type="component" value="Unassembled WGS sequence"/>
</dbReference>
<dbReference type="SUPFAM" id="SSF46689">
    <property type="entry name" value="Homeodomain-like"/>
    <property type="match status" value="1"/>
</dbReference>
<accession>A0A4R8XM01</accession>
<dbReference type="RefSeq" id="WP_134370330.1">
    <property type="nucleotide sequence ID" value="NZ_SOGN01000044.1"/>
</dbReference>
<evidence type="ECO:0000256" key="2">
    <source>
        <dbReference type="PROSITE-ProRule" id="PRU00335"/>
    </source>
</evidence>
<feature type="domain" description="HTH tetR-type" evidence="3">
    <location>
        <begin position="28"/>
        <end position="88"/>
    </location>
</feature>
<comment type="caution">
    <text evidence="4">The sequence shown here is derived from an EMBL/GenBank/DDBJ whole genome shotgun (WGS) entry which is preliminary data.</text>
</comment>
<dbReference type="GO" id="GO:0000976">
    <property type="term" value="F:transcription cis-regulatory region binding"/>
    <property type="evidence" value="ECO:0007669"/>
    <property type="project" value="TreeGrafter"/>
</dbReference>
<proteinExistence type="predicted"/>
<sequence length="217" mass="24231">MSLSDLFDGDPFVPAQQARIEPIQQRSTARLSGLLDAAAIVVDEVGFDRITTAMVAERAGASIGTVYRYYPDRVAVLQALRERTVLRFRNRFAEQLKTSAPKHWSEAVDVAITAFVDLYRSEPGFRIMHFSDRQGVPVAEDPDTGYFARRVAGMMVEAFGLHGGDELSFRLEVAVEMGDSILSRAFRSDPQGDERFIEECRAVTHDYLAGYYGPSVR</sequence>
<dbReference type="InterPro" id="IPR001647">
    <property type="entry name" value="HTH_TetR"/>
</dbReference>
<dbReference type="GO" id="GO:0003700">
    <property type="term" value="F:DNA-binding transcription factor activity"/>
    <property type="evidence" value="ECO:0007669"/>
    <property type="project" value="TreeGrafter"/>
</dbReference>
<organism evidence="4 5">
    <name type="scientific">Cryobacterium cheniae</name>
    <dbReference type="NCBI Taxonomy" id="1259262"/>
    <lineage>
        <taxon>Bacteria</taxon>
        <taxon>Bacillati</taxon>
        <taxon>Actinomycetota</taxon>
        <taxon>Actinomycetes</taxon>
        <taxon>Micrococcales</taxon>
        <taxon>Microbacteriaceae</taxon>
        <taxon>Cryobacterium</taxon>
    </lineage>
</organism>
<dbReference type="PRINTS" id="PR00455">
    <property type="entry name" value="HTHTETR"/>
</dbReference>
<dbReference type="PROSITE" id="PS50977">
    <property type="entry name" value="HTH_TETR_2"/>
    <property type="match status" value="1"/>
</dbReference>
<protein>
    <submittedName>
        <fullName evidence="4">TetR/AcrR family transcriptional regulator</fullName>
    </submittedName>
</protein>
<gene>
    <name evidence="4" type="ORF">E3T23_10620</name>
</gene>